<dbReference type="GO" id="GO:0003677">
    <property type="term" value="F:DNA binding"/>
    <property type="evidence" value="ECO:0007669"/>
    <property type="project" value="InterPro"/>
</dbReference>
<dbReference type="Gene3D" id="1.10.260.40">
    <property type="entry name" value="lambda repressor-like DNA-binding domains"/>
    <property type="match status" value="1"/>
</dbReference>
<dbReference type="Pfam" id="PF01381">
    <property type="entry name" value="HTH_3"/>
    <property type="match status" value="1"/>
</dbReference>
<evidence type="ECO:0000259" key="1">
    <source>
        <dbReference type="PROSITE" id="PS50943"/>
    </source>
</evidence>
<evidence type="ECO:0000313" key="2">
    <source>
        <dbReference type="EMBL" id="PIP18616.1"/>
    </source>
</evidence>
<proteinExistence type="predicted"/>
<comment type="caution">
    <text evidence="2">The sequence shown here is derived from an EMBL/GenBank/DDBJ whole genome shotgun (WGS) entry which is preliminary data.</text>
</comment>
<gene>
    <name evidence="2" type="ORF">COX41_07285</name>
</gene>
<accession>A0A2G9YHB7</accession>
<dbReference type="AlphaFoldDB" id="A0A2G9YHB7"/>
<protein>
    <submittedName>
        <fullName evidence="2">Transcriptional regulator</fullName>
    </submittedName>
</protein>
<dbReference type="SMART" id="SM00530">
    <property type="entry name" value="HTH_XRE"/>
    <property type="match status" value="1"/>
</dbReference>
<name>A0A2G9YHB7_9BACT</name>
<evidence type="ECO:0000313" key="3">
    <source>
        <dbReference type="Proteomes" id="UP000231292"/>
    </source>
</evidence>
<dbReference type="InterPro" id="IPR010982">
    <property type="entry name" value="Lambda_DNA-bd_dom_sf"/>
</dbReference>
<reference evidence="2 3" key="1">
    <citation type="submission" date="2017-09" db="EMBL/GenBank/DDBJ databases">
        <title>Depth-based differentiation of microbial function through sediment-hosted aquifers and enrichment of novel symbionts in the deep terrestrial subsurface.</title>
        <authorList>
            <person name="Probst A.J."/>
            <person name="Ladd B."/>
            <person name="Jarett J.K."/>
            <person name="Geller-Mcgrath D.E."/>
            <person name="Sieber C.M."/>
            <person name="Emerson J.B."/>
            <person name="Anantharaman K."/>
            <person name="Thomas B.C."/>
            <person name="Malmstrom R."/>
            <person name="Stieglmeier M."/>
            <person name="Klingl A."/>
            <person name="Woyke T."/>
            <person name="Ryan C.M."/>
            <person name="Banfield J.F."/>
        </authorList>
    </citation>
    <scope>NUCLEOTIDE SEQUENCE [LARGE SCALE GENOMIC DNA]</scope>
    <source>
        <strain evidence="2">CG23_combo_of_CG06-09_8_20_14_all_41_10</strain>
    </source>
</reference>
<feature type="domain" description="HTH cro/C1-type" evidence="1">
    <location>
        <begin position="32"/>
        <end position="89"/>
    </location>
</feature>
<dbReference type="InterPro" id="IPR001387">
    <property type="entry name" value="Cro/C1-type_HTH"/>
</dbReference>
<organism evidence="2 3">
    <name type="scientific">Candidatus Sherwoodlollariibacterium unditelluris</name>
    <dbReference type="NCBI Taxonomy" id="1974757"/>
    <lineage>
        <taxon>Bacteria</taxon>
        <taxon>Pseudomonadati</taxon>
        <taxon>Candidatus Omnitrophota</taxon>
        <taxon>Candidatus Sherwoodlollariibacterium</taxon>
    </lineage>
</organism>
<dbReference type="Proteomes" id="UP000231292">
    <property type="component" value="Unassembled WGS sequence"/>
</dbReference>
<dbReference type="SUPFAM" id="SSF47413">
    <property type="entry name" value="lambda repressor-like DNA-binding domains"/>
    <property type="match status" value="1"/>
</dbReference>
<sequence length="89" mass="10434">MKKSIFDKKMEDPKFKTVYDEVSTEMNIGEQIAQIRHKAKMSQLELAKKVYTSRTAIVRYESGDYNRYNVGTLMRIAKALHKKLKISYV</sequence>
<dbReference type="PROSITE" id="PS50943">
    <property type="entry name" value="HTH_CROC1"/>
    <property type="match status" value="1"/>
</dbReference>
<dbReference type="EMBL" id="PCRK01000186">
    <property type="protein sequence ID" value="PIP18616.1"/>
    <property type="molecule type" value="Genomic_DNA"/>
</dbReference>
<dbReference type="CDD" id="cd00093">
    <property type="entry name" value="HTH_XRE"/>
    <property type="match status" value="1"/>
</dbReference>